<accession>A0ACB8T061</accession>
<keyword evidence="2" id="KW-1185">Reference proteome</keyword>
<name>A0ACB8T061_9AGAM</name>
<organism evidence="1 2">
    <name type="scientific">Artomyces pyxidatus</name>
    <dbReference type="NCBI Taxonomy" id="48021"/>
    <lineage>
        <taxon>Eukaryota</taxon>
        <taxon>Fungi</taxon>
        <taxon>Dikarya</taxon>
        <taxon>Basidiomycota</taxon>
        <taxon>Agaricomycotina</taxon>
        <taxon>Agaricomycetes</taxon>
        <taxon>Russulales</taxon>
        <taxon>Auriscalpiaceae</taxon>
        <taxon>Artomyces</taxon>
    </lineage>
</organism>
<sequence>MMQSAAYNPISQSLFGNAVIVDLICAYSSPATFIGLSKTCKLALASVRGYMRRAYNINRHLLHWFADPAAFRALQARTATLISGSNALQFFDRTVYTTADLDLFTPREHMLEIAEWLIWVGYSFVPTPAQLAGAGAHRREIKLIKELEKELDDSHVELDAYKNFSCAMKVYTFSKASADGSRPLKVQIVGSNVPPIAAILHFHSTCVMNAISSSAAYSLYPRATFESRCSLVCPTDGLDQGPALQKYARRGWDMVSPSNTADPVEASFAAGPRWIDDEMTWVIQLSPLNNPAVRADPDPVACTHWRLCYRETGDGDGTQPLASMSAVRFAHPCLSRVYVFPTFSDDRGHHGIVGTLNKLFEWIERAVFGKVLERRRKPVEDNDEDCAIVPSPAEVQGEEATAAGTPSVGRRFGL</sequence>
<dbReference type="EMBL" id="MU277213">
    <property type="protein sequence ID" value="KAI0061371.1"/>
    <property type="molecule type" value="Genomic_DNA"/>
</dbReference>
<gene>
    <name evidence="1" type="ORF">BV25DRAFT_782845</name>
</gene>
<reference evidence="1" key="1">
    <citation type="submission" date="2021-03" db="EMBL/GenBank/DDBJ databases">
        <authorList>
            <consortium name="DOE Joint Genome Institute"/>
            <person name="Ahrendt S."/>
            <person name="Looney B.P."/>
            <person name="Miyauchi S."/>
            <person name="Morin E."/>
            <person name="Drula E."/>
            <person name="Courty P.E."/>
            <person name="Chicoki N."/>
            <person name="Fauchery L."/>
            <person name="Kohler A."/>
            <person name="Kuo A."/>
            <person name="Labutti K."/>
            <person name="Pangilinan J."/>
            <person name="Lipzen A."/>
            <person name="Riley R."/>
            <person name="Andreopoulos W."/>
            <person name="He G."/>
            <person name="Johnson J."/>
            <person name="Barry K.W."/>
            <person name="Grigoriev I.V."/>
            <person name="Nagy L."/>
            <person name="Hibbett D."/>
            <person name="Henrissat B."/>
            <person name="Matheny P.B."/>
            <person name="Labbe J."/>
            <person name="Martin F."/>
        </authorList>
    </citation>
    <scope>NUCLEOTIDE SEQUENCE</scope>
    <source>
        <strain evidence="1">HHB10654</strain>
    </source>
</reference>
<evidence type="ECO:0000313" key="1">
    <source>
        <dbReference type="EMBL" id="KAI0061371.1"/>
    </source>
</evidence>
<proteinExistence type="predicted"/>
<protein>
    <submittedName>
        <fullName evidence="1">Uncharacterized protein</fullName>
    </submittedName>
</protein>
<comment type="caution">
    <text evidence="1">The sequence shown here is derived from an EMBL/GenBank/DDBJ whole genome shotgun (WGS) entry which is preliminary data.</text>
</comment>
<dbReference type="Proteomes" id="UP000814140">
    <property type="component" value="Unassembled WGS sequence"/>
</dbReference>
<reference evidence="1" key="2">
    <citation type="journal article" date="2022" name="New Phytol.">
        <title>Evolutionary transition to the ectomycorrhizal habit in the genomes of a hyperdiverse lineage of mushroom-forming fungi.</title>
        <authorList>
            <person name="Looney B."/>
            <person name="Miyauchi S."/>
            <person name="Morin E."/>
            <person name="Drula E."/>
            <person name="Courty P.E."/>
            <person name="Kohler A."/>
            <person name="Kuo A."/>
            <person name="LaButti K."/>
            <person name="Pangilinan J."/>
            <person name="Lipzen A."/>
            <person name="Riley R."/>
            <person name="Andreopoulos W."/>
            <person name="He G."/>
            <person name="Johnson J."/>
            <person name="Nolan M."/>
            <person name="Tritt A."/>
            <person name="Barry K.W."/>
            <person name="Grigoriev I.V."/>
            <person name="Nagy L.G."/>
            <person name="Hibbett D."/>
            <person name="Henrissat B."/>
            <person name="Matheny P.B."/>
            <person name="Labbe J."/>
            <person name="Martin F.M."/>
        </authorList>
    </citation>
    <scope>NUCLEOTIDE SEQUENCE</scope>
    <source>
        <strain evidence="1">HHB10654</strain>
    </source>
</reference>
<evidence type="ECO:0000313" key="2">
    <source>
        <dbReference type="Proteomes" id="UP000814140"/>
    </source>
</evidence>